<comment type="caution">
    <text evidence="2">The sequence shown here is derived from an EMBL/GenBank/DDBJ whole genome shotgun (WGS) entry which is preliminary data.</text>
</comment>
<feature type="region of interest" description="Disordered" evidence="1">
    <location>
        <begin position="184"/>
        <end position="213"/>
    </location>
</feature>
<accession>D6TC89</accession>
<dbReference type="OrthoDB" id="164646at2"/>
<protein>
    <submittedName>
        <fullName evidence="2">Uncharacterized protein</fullName>
    </submittedName>
</protein>
<dbReference type="InParanoid" id="D6TC89"/>
<reference evidence="2 3" key="1">
    <citation type="journal article" date="2011" name="Stand. Genomic Sci.">
        <title>Non-contiguous finished genome sequence and contextual data of the filamentous soil bacterium Ktedonobacter racemifer type strain (SOSP1-21).</title>
        <authorList>
            <person name="Chang Y.J."/>
            <person name="Land M."/>
            <person name="Hauser L."/>
            <person name="Chertkov O."/>
            <person name="Del Rio T.G."/>
            <person name="Nolan M."/>
            <person name="Copeland A."/>
            <person name="Tice H."/>
            <person name="Cheng J.F."/>
            <person name="Lucas S."/>
            <person name="Han C."/>
            <person name="Goodwin L."/>
            <person name="Pitluck S."/>
            <person name="Ivanova N."/>
            <person name="Ovchinikova G."/>
            <person name="Pati A."/>
            <person name="Chen A."/>
            <person name="Palaniappan K."/>
            <person name="Mavromatis K."/>
            <person name="Liolios K."/>
            <person name="Brettin T."/>
            <person name="Fiebig A."/>
            <person name="Rohde M."/>
            <person name="Abt B."/>
            <person name="Goker M."/>
            <person name="Detter J.C."/>
            <person name="Woyke T."/>
            <person name="Bristow J."/>
            <person name="Eisen J.A."/>
            <person name="Markowitz V."/>
            <person name="Hugenholtz P."/>
            <person name="Kyrpides N.C."/>
            <person name="Klenk H.P."/>
            <person name="Lapidus A."/>
        </authorList>
    </citation>
    <scope>NUCLEOTIDE SEQUENCE [LARGE SCALE GENOMIC DNA]</scope>
    <source>
        <strain evidence="3">DSM 44963</strain>
    </source>
</reference>
<dbReference type="EMBL" id="ADVG01000001">
    <property type="protein sequence ID" value="EFH89906.1"/>
    <property type="molecule type" value="Genomic_DNA"/>
</dbReference>
<feature type="compositionally biased region" description="Basic and acidic residues" evidence="1">
    <location>
        <begin position="187"/>
        <end position="207"/>
    </location>
</feature>
<sequence>MSSAGNLPDWSIFKEREALPLEHELLSPAAEVAALLRVHYASLAEGRQAQTEAFQTGFAALAEQAVLVAQLEMLLQRSSSSFVSPDPGSRLQGRQETLPRLYKSLCIIKDQMLETLTSAGIEIEFPLGKSYEEVADFVEIEHWRHQQHLTEEMVIDVYEPIIRMRQAHQGPALVRAGRVVMGAPLESEPRDGNHHAVARSYEEHKENGQATNQ</sequence>
<evidence type="ECO:0000313" key="2">
    <source>
        <dbReference type="EMBL" id="EFH89906.1"/>
    </source>
</evidence>
<proteinExistence type="predicted"/>
<organism evidence="2 3">
    <name type="scientific">Ktedonobacter racemifer DSM 44963</name>
    <dbReference type="NCBI Taxonomy" id="485913"/>
    <lineage>
        <taxon>Bacteria</taxon>
        <taxon>Bacillati</taxon>
        <taxon>Chloroflexota</taxon>
        <taxon>Ktedonobacteria</taxon>
        <taxon>Ktedonobacterales</taxon>
        <taxon>Ktedonobacteraceae</taxon>
        <taxon>Ktedonobacter</taxon>
    </lineage>
</organism>
<evidence type="ECO:0000313" key="3">
    <source>
        <dbReference type="Proteomes" id="UP000004508"/>
    </source>
</evidence>
<evidence type="ECO:0000256" key="1">
    <source>
        <dbReference type="SAM" id="MobiDB-lite"/>
    </source>
</evidence>
<keyword evidence="3" id="KW-1185">Reference proteome</keyword>
<dbReference type="AlphaFoldDB" id="D6TC89"/>
<name>D6TC89_KTERA</name>
<dbReference type="STRING" id="485913.Krac_11495"/>
<gene>
    <name evidence="2" type="ORF">Krac_11495</name>
</gene>
<dbReference type="RefSeq" id="WP_007906857.1">
    <property type="nucleotide sequence ID" value="NZ_ADVG01000001.1"/>
</dbReference>
<dbReference type="Proteomes" id="UP000004508">
    <property type="component" value="Unassembled WGS sequence"/>
</dbReference>
<dbReference type="eggNOG" id="ENOG502ZDNY">
    <property type="taxonomic scope" value="Bacteria"/>
</dbReference>